<dbReference type="EMBL" id="DTKQ01000058">
    <property type="protein sequence ID" value="HGZ80338.1"/>
    <property type="molecule type" value="Genomic_DNA"/>
</dbReference>
<keyword evidence="1" id="KW-0456">Lyase</keyword>
<dbReference type="SMART" id="SM00858">
    <property type="entry name" value="SAF"/>
    <property type="match status" value="1"/>
</dbReference>
<feature type="domain" description="SAF" evidence="2">
    <location>
        <begin position="11"/>
        <end position="88"/>
    </location>
</feature>
<organism evidence="3">
    <name type="scientific">Pseudothermotoga hypogea</name>
    <dbReference type="NCBI Taxonomy" id="57487"/>
    <lineage>
        <taxon>Bacteria</taxon>
        <taxon>Thermotogati</taxon>
        <taxon>Thermotogota</taxon>
        <taxon>Thermotogae</taxon>
        <taxon>Thermotogales</taxon>
        <taxon>Thermotogaceae</taxon>
        <taxon>Pseudothermotoga</taxon>
    </lineage>
</organism>
<evidence type="ECO:0000313" key="3">
    <source>
        <dbReference type="EMBL" id="HGZ80338.1"/>
    </source>
</evidence>
<dbReference type="PANTHER" id="PTHR30536:SF5">
    <property type="entry name" value="ALTRONATE DEHYDRATASE"/>
    <property type="match status" value="1"/>
</dbReference>
<gene>
    <name evidence="3" type="ORF">ENW55_10200</name>
</gene>
<comment type="caution">
    <text evidence="3">The sequence shown here is derived from an EMBL/GenBank/DDBJ whole genome shotgun (WGS) entry which is preliminary data.</text>
</comment>
<dbReference type="Pfam" id="PF08666">
    <property type="entry name" value="SAF"/>
    <property type="match status" value="1"/>
</dbReference>
<dbReference type="AlphaFoldDB" id="A0A832I7Q6"/>
<dbReference type="CDD" id="cd11613">
    <property type="entry name" value="SAF_AH_GD"/>
    <property type="match status" value="1"/>
</dbReference>
<evidence type="ECO:0000259" key="2">
    <source>
        <dbReference type="SMART" id="SM00858"/>
    </source>
</evidence>
<evidence type="ECO:0000256" key="1">
    <source>
        <dbReference type="ARBA" id="ARBA00023239"/>
    </source>
</evidence>
<proteinExistence type="predicted"/>
<accession>A0A832I7Q6</accession>
<protein>
    <recommendedName>
        <fullName evidence="2">SAF domain-containing protein</fullName>
    </recommendedName>
</protein>
<dbReference type="InterPro" id="IPR013974">
    <property type="entry name" value="SAF"/>
</dbReference>
<dbReference type="InterPro" id="IPR044144">
    <property type="entry name" value="SAF_UxaA/GarD"/>
</dbReference>
<sequence>MLGFLVHKDGDDVGVAVVDLKKGETARGRTLEGNTEYEIDVQQDIPLGHKIALRDIEQGEKVKEYGEIIGVATKKIMKGEHVHVHNIRSLRWG</sequence>
<name>A0A832I7Q6_9THEM</name>
<dbReference type="Gene3D" id="2.30.130.110">
    <property type="match status" value="1"/>
</dbReference>
<dbReference type="GO" id="GO:0019698">
    <property type="term" value="P:D-galacturonate catabolic process"/>
    <property type="evidence" value="ECO:0007669"/>
    <property type="project" value="TreeGrafter"/>
</dbReference>
<dbReference type="InterPro" id="IPR052172">
    <property type="entry name" value="UxaA_altronate/galactarate_dh"/>
</dbReference>
<dbReference type="GO" id="GO:0016829">
    <property type="term" value="F:lyase activity"/>
    <property type="evidence" value="ECO:0007669"/>
    <property type="project" value="UniProtKB-KW"/>
</dbReference>
<reference evidence="3" key="1">
    <citation type="journal article" date="2020" name="mSystems">
        <title>Genome- and Community-Level Interaction Insights into Carbon Utilization and Element Cycling Functions of Hydrothermarchaeota in Hydrothermal Sediment.</title>
        <authorList>
            <person name="Zhou Z."/>
            <person name="Liu Y."/>
            <person name="Xu W."/>
            <person name="Pan J."/>
            <person name="Luo Z.H."/>
            <person name="Li M."/>
        </authorList>
    </citation>
    <scope>NUCLEOTIDE SEQUENCE [LARGE SCALE GENOMIC DNA]</scope>
    <source>
        <strain evidence="3">SpSt-86</strain>
    </source>
</reference>
<dbReference type="PANTHER" id="PTHR30536">
    <property type="entry name" value="ALTRONATE/GALACTARATE DEHYDRATASE"/>
    <property type="match status" value="1"/>
</dbReference>